<dbReference type="PANTHER" id="PTHR46401:SF2">
    <property type="entry name" value="GLYCOSYLTRANSFERASE WBBK-RELATED"/>
    <property type="match status" value="1"/>
</dbReference>
<dbReference type="Pfam" id="PF13439">
    <property type="entry name" value="Glyco_transf_4"/>
    <property type="match status" value="1"/>
</dbReference>
<reference evidence="5 6" key="1">
    <citation type="submission" date="2019-10" db="EMBL/GenBank/DDBJ databases">
        <title>Rubrobacter sp nov SCSIO 52090 isolated from a deep-sea sediment in the South China Sea.</title>
        <authorList>
            <person name="Chen R.W."/>
        </authorList>
    </citation>
    <scope>NUCLEOTIDE SEQUENCE [LARGE SCALE GENOMIC DNA]</scope>
    <source>
        <strain evidence="5 6">SCSIO 52909</strain>
    </source>
</reference>
<dbReference type="GO" id="GO:0016757">
    <property type="term" value="F:glycosyltransferase activity"/>
    <property type="evidence" value="ECO:0007669"/>
    <property type="project" value="UniProtKB-KW"/>
</dbReference>
<proteinExistence type="predicted"/>
<evidence type="ECO:0000259" key="4">
    <source>
        <dbReference type="Pfam" id="PF13439"/>
    </source>
</evidence>
<dbReference type="SUPFAM" id="SSF53756">
    <property type="entry name" value="UDP-Glycosyltransferase/glycogen phosphorylase"/>
    <property type="match status" value="1"/>
</dbReference>
<evidence type="ECO:0000259" key="3">
    <source>
        <dbReference type="Pfam" id="PF00534"/>
    </source>
</evidence>
<dbReference type="Pfam" id="PF00534">
    <property type="entry name" value="Glycos_transf_1"/>
    <property type="match status" value="1"/>
</dbReference>
<protein>
    <submittedName>
        <fullName evidence="5">Glycosyltransferase</fullName>
    </submittedName>
</protein>
<dbReference type="CDD" id="cd03801">
    <property type="entry name" value="GT4_PimA-like"/>
    <property type="match status" value="1"/>
</dbReference>
<evidence type="ECO:0000313" key="6">
    <source>
        <dbReference type="Proteomes" id="UP000501452"/>
    </source>
</evidence>
<dbReference type="InterPro" id="IPR001296">
    <property type="entry name" value="Glyco_trans_1"/>
</dbReference>
<dbReference type="KEGG" id="rub:GBA63_05550"/>
<feature type="domain" description="Glycosyl transferase family 1" evidence="3">
    <location>
        <begin position="163"/>
        <end position="320"/>
    </location>
</feature>
<sequence>MTVRLAFVTVGDAARLTGGYLYNRRLLEGLKENGAKVEVFVPCGADPRAQAAAAPAFGNVFDPAPFDAVVVDALARVVVAPHLDRWRSGRPVVALVHELPGVADPAASDRERPFEAPILRSDRIVAVSDHGKEVLLKRGAPAARVRVVPPGFDGLGRGLERGLLREGPPRVLCVAQWIPRKGVLDLVRAWGTKDTPGAMLDLVGETDADAPYATKVREAASYDPSILVHGPVDDDTLAGLYASAYIFALPSRYEGYGIVYAEALSFGLPVVACTVGPVPEVVGDGTGLLVPAGDPEALSDALDRLLSDAGLREKMSAAALQRAAGLPRWRDTVDGFLAALGEIVEERGR</sequence>
<accession>A0A6G8QF17</accession>
<dbReference type="Proteomes" id="UP000501452">
    <property type="component" value="Chromosome"/>
</dbReference>
<evidence type="ECO:0000256" key="2">
    <source>
        <dbReference type="ARBA" id="ARBA00022679"/>
    </source>
</evidence>
<dbReference type="PANTHER" id="PTHR46401">
    <property type="entry name" value="GLYCOSYLTRANSFERASE WBBK-RELATED"/>
    <property type="match status" value="1"/>
</dbReference>
<keyword evidence="6" id="KW-1185">Reference proteome</keyword>
<evidence type="ECO:0000313" key="5">
    <source>
        <dbReference type="EMBL" id="QIN85043.1"/>
    </source>
</evidence>
<dbReference type="EMBL" id="CP045119">
    <property type="protein sequence ID" value="QIN85043.1"/>
    <property type="molecule type" value="Genomic_DNA"/>
</dbReference>
<gene>
    <name evidence="5" type="ORF">GBA63_05550</name>
</gene>
<keyword evidence="2 5" id="KW-0808">Transferase</keyword>
<dbReference type="GO" id="GO:0009103">
    <property type="term" value="P:lipopolysaccharide biosynthetic process"/>
    <property type="evidence" value="ECO:0007669"/>
    <property type="project" value="TreeGrafter"/>
</dbReference>
<name>A0A6G8QF17_9ACTN</name>
<organism evidence="5 6">
    <name type="scientific">Rubrobacter tropicus</name>
    <dbReference type="NCBI Taxonomy" id="2653851"/>
    <lineage>
        <taxon>Bacteria</taxon>
        <taxon>Bacillati</taxon>
        <taxon>Actinomycetota</taxon>
        <taxon>Rubrobacteria</taxon>
        <taxon>Rubrobacterales</taxon>
        <taxon>Rubrobacteraceae</taxon>
        <taxon>Rubrobacter</taxon>
    </lineage>
</organism>
<dbReference type="AlphaFoldDB" id="A0A6G8QF17"/>
<evidence type="ECO:0000256" key="1">
    <source>
        <dbReference type="ARBA" id="ARBA00022676"/>
    </source>
</evidence>
<dbReference type="Gene3D" id="3.40.50.2000">
    <property type="entry name" value="Glycogen Phosphorylase B"/>
    <property type="match status" value="2"/>
</dbReference>
<dbReference type="InterPro" id="IPR028098">
    <property type="entry name" value="Glyco_trans_4-like_N"/>
</dbReference>
<feature type="domain" description="Glycosyltransferase subfamily 4-like N-terminal" evidence="4">
    <location>
        <begin position="25"/>
        <end position="153"/>
    </location>
</feature>
<keyword evidence="1" id="KW-0328">Glycosyltransferase</keyword>